<dbReference type="InterPro" id="IPR011701">
    <property type="entry name" value="MFS"/>
</dbReference>
<organism evidence="7 8">
    <name type="scientific">Aspergillus pseudoustus</name>
    <dbReference type="NCBI Taxonomy" id="1810923"/>
    <lineage>
        <taxon>Eukaryota</taxon>
        <taxon>Fungi</taxon>
        <taxon>Dikarya</taxon>
        <taxon>Ascomycota</taxon>
        <taxon>Pezizomycotina</taxon>
        <taxon>Eurotiomycetes</taxon>
        <taxon>Eurotiomycetidae</taxon>
        <taxon>Eurotiales</taxon>
        <taxon>Aspergillaceae</taxon>
        <taxon>Aspergillus</taxon>
        <taxon>Aspergillus subgen. Nidulantes</taxon>
    </lineage>
</organism>
<dbReference type="Proteomes" id="UP001610446">
    <property type="component" value="Unassembled WGS sequence"/>
</dbReference>
<evidence type="ECO:0000256" key="4">
    <source>
        <dbReference type="ARBA" id="ARBA00023136"/>
    </source>
</evidence>
<feature type="transmembrane region" description="Helical" evidence="6">
    <location>
        <begin position="138"/>
        <end position="161"/>
    </location>
</feature>
<feature type="transmembrane region" description="Helical" evidence="6">
    <location>
        <begin position="477"/>
        <end position="499"/>
    </location>
</feature>
<evidence type="ECO:0000256" key="1">
    <source>
        <dbReference type="ARBA" id="ARBA00004141"/>
    </source>
</evidence>
<reference evidence="7 8" key="1">
    <citation type="submission" date="2024-07" db="EMBL/GenBank/DDBJ databases">
        <title>Section-level genome sequencing and comparative genomics of Aspergillus sections Usti and Cavernicolus.</title>
        <authorList>
            <consortium name="Lawrence Berkeley National Laboratory"/>
            <person name="Nybo J.L."/>
            <person name="Vesth T.C."/>
            <person name="Theobald S."/>
            <person name="Frisvad J.C."/>
            <person name="Larsen T.O."/>
            <person name="Kjaerboelling I."/>
            <person name="Rothschild-Mancinelli K."/>
            <person name="Lyhne E.K."/>
            <person name="Kogle M.E."/>
            <person name="Barry K."/>
            <person name="Clum A."/>
            <person name="Na H."/>
            <person name="Ledsgaard L."/>
            <person name="Lin J."/>
            <person name="Lipzen A."/>
            <person name="Kuo A."/>
            <person name="Riley R."/>
            <person name="Mondo S."/>
            <person name="Labutti K."/>
            <person name="Haridas S."/>
            <person name="Pangalinan J."/>
            <person name="Salamov A.A."/>
            <person name="Simmons B.A."/>
            <person name="Magnuson J.K."/>
            <person name="Chen J."/>
            <person name="Drula E."/>
            <person name="Henrissat B."/>
            <person name="Wiebenga A."/>
            <person name="Lubbers R.J."/>
            <person name="Gomes A.C."/>
            <person name="Makela M.R."/>
            <person name="Stajich J."/>
            <person name="Grigoriev I.V."/>
            <person name="Mortensen U.H."/>
            <person name="De Vries R.P."/>
            <person name="Baker S.E."/>
            <person name="Andersen M.R."/>
        </authorList>
    </citation>
    <scope>NUCLEOTIDE SEQUENCE [LARGE SCALE GENOMIC DNA]</scope>
    <source>
        <strain evidence="7 8">CBS 123904</strain>
    </source>
</reference>
<comment type="subcellular location">
    <subcellularLocation>
        <location evidence="1">Membrane</location>
        <topology evidence="1">Multi-pass membrane protein</topology>
    </subcellularLocation>
</comment>
<proteinExistence type="predicted"/>
<gene>
    <name evidence="7" type="ORF">BJY01DRAFT_231760</name>
</gene>
<keyword evidence="4 6" id="KW-0472">Membrane</keyword>
<evidence type="ECO:0000256" key="6">
    <source>
        <dbReference type="SAM" id="Phobius"/>
    </source>
</evidence>
<feature type="transmembrane region" description="Helical" evidence="6">
    <location>
        <begin position="324"/>
        <end position="346"/>
    </location>
</feature>
<feature type="transmembrane region" description="Helical" evidence="6">
    <location>
        <begin position="83"/>
        <end position="103"/>
    </location>
</feature>
<dbReference type="InterPro" id="IPR036259">
    <property type="entry name" value="MFS_trans_sf"/>
</dbReference>
<evidence type="ECO:0000256" key="5">
    <source>
        <dbReference type="SAM" id="MobiDB-lite"/>
    </source>
</evidence>
<keyword evidence="8" id="KW-1185">Reference proteome</keyword>
<dbReference type="SUPFAM" id="SSF103473">
    <property type="entry name" value="MFS general substrate transporter"/>
    <property type="match status" value="1"/>
</dbReference>
<comment type="caution">
    <text evidence="7">The sequence shown here is derived from an EMBL/GenBank/DDBJ whole genome shotgun (WGS) entry which is preliminary data.</text>
</comment>
<keyword evidence="2 6" id="KW-0812">Transmembrane</keyword>
<feature type="compositionally biased region" description="Basic and acidic residues" evidence="5">
    <location>
        <begin position="235"/>
        <end position="251"/>
    </location>
</feature>
<feature type="region of interest" description="Disordered" evidence="5">
    <location>
        <begin position="230"/>
        <end position="254"/>
    </location>
</feature>
<sequence>MWPPGTVRLEEKGIHVGQDVILQPRPTDDPNDPLNWPAWRKYLNLGLVCFWVAMVAEFINAPTPTWGPMNEELGFSYKVLNDSYAAGCAALGLGSVLLIPFALKFGRRPLYLLSTLVQFAVSVWSAKMQTVVDLMLINVLQCFFASLAESIVQMTIADVFFVHQRGRMNTLYVWVWLFATYLGPLIAGFVAKGQGWRWVWWWNVIIFGVSIFAVAFGYEETKYIPLSVTSGPSEADNREIESAPGAGDEKANSFPKKPVEDIGTAEFAASPAVESAAVITVGTAVTINRNIPQKTYWQRLALFTTTPSSRSSHDSFLRHIYQPLILLTTIPAIAYAALVYGILVGLGDVMSTTMSTFLPEAPYNFSSDQVGLMHLPRMIGVTIGALITGPLSDWWIVYISRRRDGVYDPEVRLWCVVPFLPFIPAGALLFGIGLNNQLAWPVIAVGLALYNVGVTPVNSLIITYLTDSYKEIIGDALVGVTLVRNSFSTAFIFALTPWIDRIGVKYVLVTILLIACAFLSLFGVFIRFGKAFRERTSSRYQFYARRQYKERSSI</sequence>
<evidence type="ECO:0000256" key="2">
    <source>
        <dbReference type="ARBA" id="ARBA00022692"/>
    </source>
</evidence>
<feature type="transmembrane region" description="Helical" evidence="6">
    <location>
        <begin position="411"/>
        <end position="432"/>
    </location>
</feature>
<name>A0ABR4KUU0_9EURO</name>
<evidence type="ECO:0000313" key="7">
    <source>
        <dbReference type="EMBL" id="KAL2854998.1"/>
    </source>
</evidence>
<feature type="transmembrane region" description="Helical" evidence="6">
    <location>
        <begin position="42"/>
        <end position="63"/>
    </location>
</feature>
<feature type="transmembrane region" description="Helical" evidence="6">
    <location>
        <begin position="198"/>
        <end position="218"/>
    </location>
</feature>
<evidence type="ECO:0000256" key="3">
    <source>
        <dbReference type="ARBA" id="ARBA00022989"/>
    </source>
</evidence>
<accession>A0ABR4KUU0</accession>
<dbReference type="EMBL" id="JBFXLU010000012">
    <property type="protein sequence ID" value="KAL2854998.1"/>
    <property type="molecule type" value="Genomic_DNA"/>
</dbReference>
<keyword evidence="3 6" id="KW-1133">Transmembrane helix</keyword>
<dbReference type="PANTHER" id="PTHR23502:SF50">
    <property type="entry name" value="TRANSPORTER, PUTATIVE (AFU_ORTHOLOGUE AFUA_5G00430)-RELATED"/>
    <property type="match status" value="1"/>
</dbReference>
<dbReference type="PANTHER" id="PTHR23502">
    <property type="entry name" value="MAJOR FACILITATOR SUPERFAMILY"/>
    <property type="match status" value="1"/>
</dbReference>
<dbReference type="Gene3D" id="1.20.1250.20">
    <property type="entry name" value="MFS general substrate transporter like domains"/>
    <property type="match status" value="1"/>
</dbReference>
<evidence type="ECO:0000313" key="8">
    <source>
        <dbReference type="Proteomes" id="UP001610446"/>
    </source>
</evidence>
<feature type="transmembrane region" description="Helical" evidence="6">
    <location>
        <begin position="505"/>
        <end position="529"/>
    </location>
</feature>
<feature type="transmembrane region" description="Helical" evidence="6">
    <location>
        <begin position="378"/>
        <end position="399"/>
    </location>
</feature>
<dbReference type="Pfam" id="PF07690">
    <property type="entry name" value="MFS_1"/>
    <property type="match status" value="1"/>
</dbReference>
<feature type="transmembrane region" description="Helical" evidence="6">
    <location>
        <begin position="110"/>
        <end position="126"/>
    </location>
</feature>
<feature type="transmembrane region" description="Helical" evidence="6">
    <location>
        <begin position="173"/>
        <end position="192"/>
    </location>
</feature>
<protein>
    <submittedName>
        <fullName evidence="7">MFS general substrate transporter</fullName>
    </submittedName>
</protein>
<feature type="transmembrane region" description="Helical" evidence="6">
    <location>
        <begin position="438"/>
        <end position="465"/>
    </location>
</feature>